<dbReference type="PATRIC" id="fig|981333.9.peg.2138"/>
<reference evidence="3 4" key="1">
    <citation type="submission" date="2013-02" db="EMBL/GenBank/DDBJ databases">
        <title>The Genome Sequence of Acinetobacter parvus CIP 108168.</title>
        <authorList>
            <consortium name="The Broad Institute Genome Sequencing Platform"/>
            <consortium name="The Broad Institute Genome Sequencing Center for Infectious Disease"/>
            <person name="Cerqueira G."/>
            <person name="Feldgarden M."/>
            <person name="Courvalin P."/>
            <person name="Perichon B."/>
            <person name="Grillot-Courvalin C."/>
            <person name="Clermont D."/>
            <person name="Rocha E."/>
            <person name="Yoon E.-J."/>
            <person name="Nemec A."/>
            <person name="Walker B."/>
            <person name="Young S.K."/>
            <person name="Zeng Q."/>
            <person name="Gargeya S."/>
            <person name="Fitzgerald M."/>
            <person name="Haas B."/>
            <person name="Abouelleil A."/>
            <person name="Alvarado L."/>
            <person name="Arachchi H.M."/>
            <person name="Berlin A.M."/>
            <person name="Chapman S.B."/>
            <person name="Dewar J."/>
            <person name="Goldberg J."/>
            <person name="Griggs A."/>
            <person name="Gujja S."/>
            <person name="Hansen M."/>
            <person name="Howarth C."/>
            <person name="Imamovic A."/>
            <person name="Larimer J."/>
            <person name="McCowan C."/>
            <person name="Murphy C."/>
            <person name="Neiman D."/>
            <person name="Pearson M."/>
            <person name="Priest M."/>
            <person name="Roberts A."/>
            <person name="Saif S."/>
            <person name="Shea T."/>
            <person name="Sisk P."/>
            <person name="Sykes S."/>
            <person name="Wortman J."/>
            <person name="Nusbaum C."/>
            <person name="Birren B."/>
        </authorList>
    </citation>
    <scope>NUCLEOTIDE SEQUENCE [LARGE SCALE GENOMIC DNA]</scope>
    <source>
        <strain evidence="3 4">CIP 108168</strain>
    </source>
</reference>
<sequence length="181" mass="20652">MNRIYIILIIIVLIMIGVVWKSNSDRKAREEALAQQTQQHNQKMAQIEAENQARLAQEVRDKAQQEQSRIEPSDKIEPEQNTVNSEPPSKKAAISNEELSSRCKSMSELARIIMQKRQDGVPMSEIVEKVVNTTPQPLQEVLRLTVISAYDKPRFNTPEIQQKTILDFENESYLTCTKAGS</sequence>
<protein>
    <submittedName>
        <fullName evidence="3">Uncharacterized protein</fullName>
    </submittedName>
</protein>
<dbReference type="RefSeq" id="WP_004682829.1">
    <property type="nucleotide sequence ID" value="NZ_AIEB01000030.1"/>
</dbReference>
<dbReference type="GeneID" id="99690406"/>
<evidence type="ECO:0000256" key="2">
    <source>
        <dbReference type="SAM" id="Phobius"/>
    </source>
</evidence>
<keyword evidence="2" id="KW-0812">Transmembrane</keyword>
<dbReference type="EMBL" id="APOM01000049">
    <property type="protein sequence ID" value="ENU35894.1"/>
    <property type="molecule type" value="Genomic_DNA"/>
</dbReference>
<evidence type="ECO:0000313" key="4">
    <source>
        <dbReference type="Proteomes" id="UP000023776"/>
    </source>
</evidence>
<comment type="caution">
    <text evidence="3">The sequence shown here is derived from an EMBL/GenBank/DDBJ whole genome shotgun (WGS) entry which is preliminary data.</text>
</comment>
<dbReference type="HOGENOM" id="CLU_1591047_0_0_6"/>
<feature type="transmembrane region" description="Helical" evidence="2">
    <location>
        <begin position="6"/>
        <end position="23"/>
    </location>
</feature>
<organism evidence="3 4">
    <name type="scientific">Acinetobacter parvus DSM 16617 = CIP 108168</name>
    <dbReference type="NCBI Taxonomy" id="981333"/>
    <lineage>
        <taxon>Bacteria</taxon>
        <taxon>Pseudomonadati</taxon>
        <taxon>Pseudomonadota</taxon>
        <taxon>Gammaproteobacteria</taxon>
        <taxon>Moraxellales</taxon>
        <taxon>Moraxellaceae</taxon>
        <taxon>Acinetobacter</taxon>
    </lineage>
</organism>
<feature type="compositionally biased region" description="Basic and acidic residues" evidence="1">
    <location>
        <begin position="57"/>
        <end position="78"/>
    </location>
</feature>
<evidence type="ECO:0000313" key="3">
    <source>
        <dbReference type="EMBL" id="ENU35894.1"/>
    </source>
</evidence>
<evidence type="ECO:0000256" key="1">
    <source>
        <dbReference type="SAM" id="MobiDB-lite"/>
    </source>
</evidence>
<dbReference type="Proteomes" id="UP000023776">
    <property type="component" value="Unassembled WGS sequence"/>
</dbReference>
<gene>
    <name evidence="3" type="ORF">F988_02078</name>
</gene>
<name>N8RQS1_9GAMM</name>
<keyword evidence="4" id="KW-1185">Reference proteome</keyword>
<dbReference type="AlphaFoldDB" id="N8RQS1"/>
<keyword evidence="2" id="KW-1133">Transmembrane helix</keyword>
<keyword evidence="2" id="KW-0472">Membrane</keyword>
<accession>N8RQS1</accession>
<feature type="region of interest" description="Disordered" evidence="1">
    <location>
        <begin position="54"/>
        <end position="98"/>
    </location>
</feature>
<proteinExistence type="predicted"/>